<dbReference type="InParanoid" id="A0A3Q1FEL7"/>
<evidence type="ECO:0000313" key="3">
    <source>
        <dbReference type="Ensembl" id="ENSAPOP00000005485.1"/>
    </source>
</evidence>
<reference evidence="3" key="2">
    <citation type="submission" date="2025-09" db="UniProtKB">
        <authorList>
            <consortium name="Ensembl"/>
        </authorList>
    </citation>
    <scope>IDENTIFICATION</scope>
</reference>
<dbReference type="CTD" id="80125"/>
<dbReference type="RefSeq" id="XP_022046008.1">
    <property type="nucleotide sequence ID" value="XM_022190316.2"/>
</dbReference>
<reference evidence="3" key="1">
    <citation type="submission" date="2025-08" db="UniProtKB">
        <authorList>
            <consortium name="Ensembl"/>
        </authorList>
    </citation>
    <scope>IDENTIFICATION</scope>
</reference>
<keyword evidence="1" id="KW-0175">Coiled coil</keyword>
<dbReference type="PANTHER" id="PTHR21623">
    <property type="entry name" value="SPERIOLIN-BINDING FACTOR"/>
    <property type="match status" value="1"/>
</dbReference>
<dbReference type="AlphaFoldDB" id="A0A3Q1FEL7"/>
<dbReference type="Ensembl" id="ENSAPOT00000008283.1">
    <property type="protein sequence ID" value="ENSAPOP00000005485.1"/>
    <property type="gene ID" value="ENSAPOG00000007178.1"/>
</dbReference>
<organism evidence="3 4">
    <name type="scientific">Acanthochromis polyacanthus</name>
    <name type="common">spiny chromis</name>
    <dbReference type="NCBI Taxonomy" id="80966"/>
    <lineage>
        <taxon>Eukaryota</taxon>
        <taxon>Metazoa</taxon>
        <taxon>Chordata</taxon>
        <taxon>Craniata</taxon>
        <taxon>Vertebrata</taxon>
        <taxon>Euteleostomi</taxon>
        <taxon>Actinopterygii</taxon>
        <taxon>Neopterygii</taxon>
        <taxon>Teleostei</taxon>
        <taxon>Neoteleostei</taxon>
        <taxon>Acanthomorphata</taxon>
        <taxon>Ovalentaria</taxon>
        <taxon>Pomacentridae</taxon>
        <taxon>Acanthochromis</taxon>
    </lineage>
</organism>
<evidence type="ECO:0000256" key="1">
    <source>
        <dbReference type="SAM" id="Coils"/>
    </source>
</evidence>
<dbReference type="GeneID" id="110948669"/>
<feature type="coiled-coil region" evidence="1">
    <location>
        <begin position="202"/>
        <end position="236"/>
    </location>
</feature>
<proteinExistence type="predicted"/>
<feature type="compositionally biased region" description="Basic residues" evidence="2">
    <location>
        <begin position="424"/>
        <end position="435"/>
    </location>
</feature>
<feature type="region of interest" description="Disordered" evidence="2">
    <location>
        <begin position="403"/>
        <end position="435"/>
    </location>
</feature>
<evidence type="ECO:0000313" key="4">
    <source>
        <dbReference type="Proteomes" id="UP000257200"/>
    </source>
</evidence>
<dbReference type="GO" id="GO:0005777">
    <property type="term" value="C:peroxisome"/>
    <property type="evidence" value="ECO:0007669"/>
    <property type="project" value="TreeGrafter"/>
</dbReference>
<dbReference type="OrthoDB" id="552574at2759"/>
<name>A0A3Q1FEL7_9TELE</name>
<feature type="coiled-coil region" evidence="1">
    <location>
        <begin position="356"/>
        <end position="383"/>
    </location>
</feature>
<dbReference type="PANTHER" id="PTHR21623:SF2">
    <property type="entry name" value="COILED-COIL DOMAIN-CONTAINING PROTEIN 33"/>
    <property type="match status" value="1"/>
</dbReference>
<accession>A0A3Q1FEL7</accession>
<dbReference type="STRING" id="80966.ENSAPOP00000005485"/>
<dbReference type="InterPro" id="IPR039889">
    <property type="entry name" value="CCD33"/>
</dbReference>
<protein>
    <submittedName>
        <fullName evidence="3">Coiled-coil domain containing 33</fullName>
    </submittedName>
</protein>
<sequence length="435" mass="50173">MSKLQLPQPLSYCSEENSDLICWMKPSKRTKSLSSSAAVQLQKDVYNLPSHDALAQILPDYRSLLNRVRTELQSTTQHEQETPAERAEAAQGRKPNINYTYHIHHPHKRSPLHDFEDDPNMTEITDLQTKEVENYRSAMTKMADDIITLRTQVGKLEAENSKLRGDLSLHQDLGRDLLSDTDIDVMTKAEIADRIATLKFKLASETSNTASQRNRIQELQNELIRKNDSEKELLKLQRIHHQQQEDLQNHQTHMTKMATLEITVKQQEKVIEKMGKALDGKFREQKRQIGDKKLLLKVQRDEADRKKEETESTLAAENARLRIELDRIRQPPASVITQQSEQGPLQGKHTLPHKEKLSLLNKLERAEARIKTLEAQLEENAKLWGRQKQEMLTKLSEHRHGFDGTSTAILHNDSLKAVPDSLHQQRRQKKQKPVK</sequence>
<evidence type="ECO:0000256" key="2">
    <source>
        <dbReference type="SAM" id="MobiDB-lite"/>
    </source>
</evidence>
<feature type="compositionally biased region" description="Basic and acidic residues" evidence="2">
    <location>
        <begin position="78"/>
        <end position="88"/>
    </location>
</feature>
<keyword evidence="4" id="KW-1185">Reference proteome</keyword>
<dbReference type="GeneTree" id="ENSGT00390000017366"/>
<dbReference type="Proteomes" id="UP000257200">
    <property type="component" value="Unplaced"/>
</dbReference>
<feature type="region of interest" description="Disordered" evidence="2">
    <location>
        <begin position="72"/>
        <end position="94"/>
    </location>
</feature>